<gene>
    <name evidence="1" type="ORF">L1987_77162</name>
</gene>
<protein>
    <submittedName>
        <fullName evidence="1">Uncharacterized protein</fullName>
    </submittedName>
</protein>
<name>A0ACB8ZA89_9ASTR</name>
<keyword evidence="2" id="KW-1185">Reference proteome</keyword>
<proteinExistence type="predicted"/>
<evidence type="ECO:0000313" key="1">
    <source>
        <dbReference type="EMBL" id="KAI3694200.1"/>
    </source>
</evidence>
<organism evidence="1 2">
    <name type="scientific">Smallanthus sonchifolius</name>
    <dbReference type="NCBI Taxonomy" id="185202"/>
    <lineage>
        <taxon>Eukaryota</taxon>
        <taxon>Viridiplantae</taxon>
        <taxon>Streptophyta</taxon>
        <taxon>Embryophyta</taxon>
        <taxon>Tracheophyta</taxon>
        <taxon>Spermatophyta</taxon>
        <taxon>Magnoliopsida</taxon>
        <taxon>eudicotyledons</taxon>
        <taxon>Gunneridae</taxon>
        <taxon>Pentapetalae</taxon>
        <taxon>asterids</taxon>
        <taxon>campanulids</taxon>
        <taxon>Asterales</taxon>
        <taxon>Asteraceae</taxon>
        <taxon>Asteroideae</taxon>
        <taxon>Heliantheae alliance</taxon>
        <taxon>Millerieae</taxon>
        <taxon>Smallanthus</taxon>
    </lineage>
</organism>
<dbReference type="EMBL" id="CM042043">
    <property type="protein sequence ID" value="KAI3694200.1"/>
    <property type="molecule type" value="Genomic_DNA"/>
</dbReference>
<accession>A0ACB8ZA89</accession>
<reference evidence="1 2" key="2">
    <citation type="journal article" date="2022" name="Mol. Ecol. Resour.">
        <title>The genomes of chicory, endive, great burdock and yacon provide insights into Asteraceae paleo-polyploidization history and plant inulin production.</title>
        <authorList>
            <person name="Fan W."/>
            <person name="Wang S."/>
            <person name="Wang H."/>
            <person name="Wang A."/>
            <person name="Jiang F."/>
            <person name="Liu H."/>
            <person name="Zhao H."/>
            <person name="Xu D."/>
            <person name="Zhang Y."/>
        </authorList>
    </citation>
    <scope>NUCLEOTIDE SEQUENCE [LARGE SCALE GENOMIC DNA]</scope>
    <source>
        <strain evidence="2">cv. Yunnan</strain>
        <tissue evidence="1">Leaves</tissue>
    </source>
</reference>
<evidence type="ECO:0000313" key="2">
    <source>
        <dbReference type="Proteomes" id="UP001056120"/>
    </source>
</evidence>
<reference evidence="2" key="1">
    <citation type="journal article" date="2022" name="Mol. Ecol. Resour.">
        <title>The genomes of chicory, endive, great burdock and yacon provide insights into Asteraceae palaeo-polyploidization history and plant inulin production.</title>
        <authorList>
            <person name="Fan W."/>
            <person name="Wang S."/>
            <person name="Wang H."/>
            <person name="Wang A."/>
            <person name="Jiang F."/>
            <person name="Liu H."/>
            <person name="Zhao H."/>
            <person name="Xu D."/>
            <person name="Zhang Y."/>
        </authorList>
    </citation>
    <scope>NUCLEOTIDE SEQUENCE [LARGE SCALE GENOMIC DNA]</scope>
    <source>
        <strain evidence="2">cv. Yunnan</strain>
    </source>
</reference>
<dbReference type="Proteomes" id="UP001056120">
    <property type="component" value="Linkage Group LG26"/>
</dbReference>
<comment type="caution">
    <text evidence="1">The sequence shown here is derived from an EMBL/GenBank/DDBJ whole genome shotgun (WGS) entry which is preliminary data.</text>
</comment>
<sequence>MSGKMVPYSYGIPLRRTLDLSNNSLTGPIWAEFGNLKNIQILNLRYNKLSGHIPSSLGNLFRIHTLDLSHNKLSGEIPCSLVKLHFLSKFSVAYNTLTETIPSGGQFSTFSNSSFEGNRGLCGEFFIKCDKVEDLLQTTASENKEFSITNLLEWVGFGIGFLLAVILFLVIPTIRDFQTEEL</sequence>